<dbReference type="GO" id="GO:0005796">
    <property type="term" value="C:Golgi lumen"/>
    <property type="evidence" value="ECO:0007669"/>
    <property type="project" value="TreeGrafter"/>
</dbReference>
<dbReference type="OrthoDB" id="423313at2759"/>
<dbReference type="GO" id="GO:0000324">
    <property type="term" value="C:fungal-type vacuole"/>
    <property type="evidence" value="ECO:0007669"/>
    <property type="project" value="TreeGrafter"/>
</dbReference>
<dbReference type="InterPro" id="IPR014025">
    <property type="entry name" value="Glutaredoxin_subgr"/>
</dbReference>
<dbReference type="PROSITE" id="PS51354">
    <property type="entry name" value="GLUTAREDOXIN_2"/>
    <property type="match status" value="1"/>
</dbReference>
<evidence type="ECO:0000259" key="2">
    <source>
        <dbReference type="Pfam" id="PF00462"/>
    </source>
</evidence>
<feature type="region of interest" description="Disordered" evidence="1">
    <location>
        <begin position="64"/>
        <end position="93"/>
    </location>
</feature>
<dbReference type="STRING" id="45357.A0A2V1AT71"/>
<proteinExistence type="predicted"/>
<name>A0A2V1AT71_9ASCO</name>
<dbReference type="PANTHER" id="PTHR45694:SF5">
    <property type="entry name" value="GLUTAREDOXIN 2"/>
    <property type="match status" value="1"/>
</dbReference>
<dbReference type="InterPro" id="IPR002109">
    <property type="entry name" value="Glutaredoxin"/>
</dbReference>
<dbReference type="Proteomes" id="UP000244309">
    <property type="component" value="Unassembled WGS sequence"/>
</dbReference>
<feature type="domain" description="Glutaredoxin" evidence="2">
    <location>
        <begin position="107"/>
        <end position="167"/>
    </location>
</feature>
<comment type="caution">
    <text evidence="3">The sequence shown here is derived from an EMBL/GenBank/DDBJ whole genome shotgun (WGS) entry which is preliminary data.</text>
</comment>
<accession>A0A2V1AT71</accession>
<dbReference type="CDD" id="cd03419">
    <property type="entry name" value="GRX_GRXh_1_2_like"/>
    <property type="match status" value="1"/>
</dbReference>
<protein>
    <submittedName>
        <fullName evidence="3">Glutaredoxin</fullName>
    </submittedName>
</protein>
<dbReference type="PANTHER" id="PTHR45694">
    <property type="entry name" value="GLUTAREDOXIN 2"/>
    <property type="match status" value="1"/>
</dbReference>
<dbReference type="PRINTS" id="PR00160">
    <property type="entry name" value="GLUTAREDOXIN"/>
</dbReference>
<dbReference type="VEuPathDB" id="FungiDB:CXQ85_002274"/>
<dbReference type="AlphaFoldDB" id="A0A2V1AT71"/>
<keyword evidence="4" id="KW-1185">Reference proteome</keyword>
<reference evidence="3 4" key="1">
    <citation type="submission" date="2017-12" db="EMBL/GenBank/DDBJ databases">
        <title>Genome Sequence of a Multidrug-Resistant Candida haemulonii Isolate from a Patient with Chronic Leg Ulcers in Israel.</title>
        <authorList>
            <person name="Chow N.A."/>
            <person name="Gade L."/>
            <person name="Batra D."/>
            <person name="Rowe L.A."/>
            <person name="Ben-Ami R."/>
            <person name="Loparev V.N."/>
            <person name="Litvintseva A.P."/>
        </authorList>
    </citation>
    <scope>NUCLEOTIDE SEQUENCE [LARGE SCALE GENOMIC DNA]</scope>
    <source>
        <strain evidence="3 4">B11899</strain>
    </source>
</reference>
<evidence type="ECO:0000256" key="1">
    <source>
        <dbReference type="SAM" id="MobiDB-lite"/>
    </source>
</evidence>
<gene>
    <name evidence="3" type="ORF">CXQ85_002274</name>
</gene>
<dbReference type="Pfam" id="PF00462">
    <property type="entry name" value="Glutaredoxin"/>
    <property type="match status" value="1"/>
</dbReference>
<dbReference type="RefSeq" id="XP_025341423.1">
    <property type="nucleotide sequence ID" value="XM_025485958.1"/>
</dbReference>
<dbReference type="GO" id="GO:0015038">
    <property type="term" value="F:glutathione disulfide oxidoreductase activity"/>
    <property type="evidence" value="ECO:0007669"/>
    <property type="project" value="TreeGrafter"/>
</dbReference>
<sequence length="212" mass="23322">MVSNRKIRVLALAIGAVTLLSVLFFTKDSRAKKVSVVEKTAGNTLLESANNDKVDAAINAEISKSKGKEEAENNGEVEQTVQEDSPSNEEYDPAKDYRQIRALAPMTVFSKTYCPFSKALKSLLSDSYDIVPPPIIVELDKAKHGKELQEYLAEITGRRTVPNVLVGASNPQSRGGADDFQEMHKNGELEAFLNAWGEKELVVKRKEKPSNA</sequence>
<feature type="compositionally biased region" description="Polar residues" evidence="1">
    <location>
        <begin position="76"/>
        <end position="85"/>
    </location>
</feature>
<organism evidence="3 4">
    <name type="scientific">Candidozyma haemuli</name>
    <dbReference type="NCBI Taxonomy" id="45357"/>
    <lineage>
        <taxon>Eukaryota</taxon>
        <taxon>Fungi</taxon>
        <taxon>Dikarya</taxon>
        <taxon>Ascomycota</taxon>
        <taxon>Saccharomycotina</taxon>
        <taxon>Pichiomycetes</taxon>
        <taxon>Metschnikowiaceae</taxon>
        <taxon>Candidozyma</taxon>
    </lineage>
</organism>
<evidence type="ECO:0000313" key="4">
    <source>
        <dbReference type="Proteomes" id="UP000244309"/>
    </source>
</evidence>
<dbReference type="GeneID" id="37007605"/>
<dbReference type="SUPFAM" id="SSF52833">
    <property type="entry name" value="Thioredoxin-like"/>
    <property type="match status" value="1"/>
</dbReference>
<dbReference type="GO" id="GO:0005801">
    <property type="term" value="C:cis-Golgi network"/>
    <property type="evidence" value="ECO:0007669"/>
    <property type="project" value="TreeGrafter"/>
</dbReference>
<evidence type="ECO:0000313" key="3">
    <source>
        <dbReference type="EMBL" id="PVH20483.1"/>
    </source>
</evidence>
<dbReference type="EMBL" id="PKFO01000003">
    <property type="protein sequence ID" value="PVH20483.1"/>
    <property type="molecule type" value="Genomic_DNA"/>
</dbReference>
<dbReference type="Gene3D" id="3.40.30.10">
    <property type="entry name" value="Glutaredoxin"/>
    <property type="match status" value="1"/>
</dbReference>
<dbReference type="GO" id="GO:0034599">
    <property type="term" value="P:cellular response to oxidative stress"/>
    <property type="evidence" value="ECO:0007669"/>
    <property type="project" value="TreeGrafter"/>
</dbReference>
<dbReference type="InterPro" id="IPR036249">
    <property type="entry name" value="Thioredoxin-like_sf"/>
</dbReference>